<dbReference type="AlphaFoldDB" id="A0AAU9JH00"/>
<keyword evidence="2" id="KW-1185">Reference proteome</keyword>
<dbReference type="Proteomes" id="UP001162131">
    <property type="component" value="Unassembled WGS sequence"/>
</dbReference>
<protein>
    <submittedName>
        <fullName evidence="1">Uncharacterized protein</fullName>
    </submittedName>
</protein>
<name>A0AAU9JH00_9CILI</name>
<evidence type="ECO:0000313" key="2">
    <source>
        <dbReference type="Proteomes" id="UP001162131"/>
    </source>
</evidence>
<organism evidence="1 2">
    <name type="scientific">Blepharisma stoltei</name>
    <dbReference type="NCBI Taxonomy" id="1481888"/>
    <lineage>
        <taxon>Eukaryota</taxon>
        <taxon>Sar</taxon>
        <taxon>Alveolata</taxon>
        <taxon>Ciliophora</taxon>
        <taxon>Postciliodesmatophora</taxon>
        <taxon>Heterotrichea</taxon>
        <taxon>Heterotrichida</taxon>
        <taxon>Blepharismidae</taxon>
        <taxon>Blepharisma</taxon>
    </lineage>
</organism>
<proteinExistence type="predicted"/>
<sequence length="488" mass="56732">MLYLASKNNKIFLTIPKTIIYGFGFKDLTMISTVEKTMHFQEISLTNLHRFLNEFEYEDKNFPFAVFKTKDSITLVNNPQEAYTLIEKNVKIRYEFSLQQYIISPGDYTQIVRVSKNSANRISAKIIKNKYSFICQKKNHVMLNPNLNFFLTTTEEKEQKYSDFQPLTKSFIIIRGICVGKGSISMSTIELSQSIDWIYSILKAVLLHRTVMKVSANFIMSKNNEWFLISLHSCHISEKKAEISFFRRKSTETPSMIGKLNRTVATGHDLLNLTICSKNHEDIDKTFMGNNTPSLELNKIFNKDPITPQKIKQKPPLARSQTVKKIPPVIETIENDIDTLIGKDRLKDLKYMNYQKWLKRREDKLPDMMLEKTYAKQISTFHDAVKKKHNSSLNLLKNLKQTMEDIVSINSLKGEFVVKDASKLLLTKNFKRHLNWFAEDNKNDEEDDKVSSIRASFTQAFKDKCVENVILNGCQRLESLKRKRSIKK</sequence>
<accession>A0AAU9JH00</accession>
<comment type="caution">
    <text evidence="1">The sequence shown here is derived from an EMBL/GenBank/DDBJ whole genome shotgun (WGS) entry which is preliminary data.</text>
</comment>
<gene>
    <name evidence="1" type="ORF">BSTOLATCC_MIC37987</name>
</gene>
<dbReference type="EMBL" id="CAJZBQ010000037">
    <property type="protein sequence ID" value="CAG9325241.1"/>
    <property type="molecule type" value="Genomic_DNA"/>
</dbReference>
<reference evidence="1" key="1">
    <citation type="submission" date="2021-09" db="EMBL/GenBank/DDBJ databases">
        <authorList>
            <consortium name="AG Swart"/>
            <person name="Singh M."/>
            <person name="Singh A."/>
            <person name="Seah K."/>
            <person name="Emmerich C."/>
        </authorList>
    </citation>
    <scope>NUCLEOTIDE SEQUENCE</scope>
    <source>
        <strain evidence="1">ATCC30299</strain>
    </source>
</reference>
<evidence type="ECO:0000313" key="1">
    <source>
        <dbReference type="EMBL" id="CAG9325241.1"/>
    </source>
</evidence>